<dbReference type="PANTHER" id="PTHR11908:SF132">
    <property type="entry name" value="ALDEHYDE OXIDASE 1-RELATED"/>
    <property type="match status" value="1"/>
</dbReference>
<dbReference type="SUPFAM" id="SSF55447">
    <property type="entry name" value="CO dehydrogenase flavoprotein C-terminal domain-like"/>
    <property type="match status" value="1"/>
</dbReference>
<evidence type="ECO:0000256" key="6">
    <source>
        <dbReference type="ARBA" id="ARBA00023002"/>
    </source>
</evidence>
<dbReference type="InterPro" id="IPR000674">
    <property type="entry name" value="Ald_Oxase/Xan_DH_a/b"/>
</dbReference>
<reference evidence="12 13" key="1">
    <citation type="submission" date="2024-08" db="EMBL/GenBank/DDBJ databases">
        <authorList>
            <person name="Cucini C."/>
            <person name="Frati F."/>
        </authorList>
    </citation>
    <scope>NUCLEOTIDE SEQUENCE [LARGE SCALE GENOMIC DNA]</scope>
</reference>
<dbReference type="InterPro" id="IPR016208">
    <property type="entry name" value="Ald_Oxase/xanthine_DH-like"/>
</dbReference>
<evidence type="ECO:0000256" key="5">
    <source>
        <dbReference type="ARBA" id="ARBA00022723"/>
    </source>
</evidence>
<protein>
    <recommendedName>
        <fullName evidence="11">FAD-binding PCMH-type domain-containing protein</fullName>
    </recommendedName>
</protein>
<organism evidence="12 13">
    <name type="scientific">Orchesella dallaii</name>
    <dbReference type="NCBI Taxonomy" id="48710"/>
    <lineage>
        <taxon>Eukaryota</taxon>
        <taxon>Metazoa</taxon>
        <taxon>Ecdysozoa</taxon>
        <taxon>Arthropoda</taxon>
        <taxon>Hexapoda</taxon>
        <taxon>Collembola</taxon>
        <taxon>Entomobryomorpha</taxon>
        <taxon>Entomobryoidea</taxon>
        <taxon>Orchesellidae</taxon>
        <taxon>Orchesellinae</taxon>
        <taxon>Orchesella</taxon>
    </lineage>
</organism>
<evidence type="ECO:0000256" key="1">
    <source>
        <dbReference type="ARBA" id="ARBA00001924"/>
    </source>
</evidence>
<dbReference type="InterPro" id="IPR016166">
    <property type="entry name" value="FAD-bd_PCMH"/>
</dbReference>
<dbReference type="Pfam" id="PF02738">
    <property type="entry name" value="MoCoBD_1"/>
    <property type="match status" value="1"/>
</dbReference>
<sequence length="1137" mass="126199">MFSVVQNNPRFTGGDVEYSFDGNICRCTGYRPIIDAFKSLAVNPSEELKRRCQDIEECYKCPLTSLPNDDTLDDPKMEIVQAPRNLLLRATSGQQWIKVTSMMTLFDILRKYAYAQSRYRLVAGNTGTGVFKNDGPYEFFIEINDVPELHFTSLDRSSGLVLGGGTTLTAAIDQFDKARSVEGFAYASEFFKLFRRIASLSIRNQGTLAGNLMMKHAHPEFTSDVFLLFESVGATIKIGSSPTLYQDYSLLEFLDLDMNGKVILSIHLPTYKGNYVYRCFKIGKRYQNAQAYVNAAFLFNVDNRSNFAVVEHPSICYGGINPTFTHAHNTEEYLNGKQLTVETLQNALSVLAHEAVPNVVPESGTPQYRLSLAQAYLYKFILGVRGEAVNPRIKSGAMDVERGLNVGYQTYDTDRSKWPLYQPIPKIESYPQASGEAEYINDIRAELDELFGVFVLTTVANADIKYVDASKAMMIPNVVAFITARDIPGNNNHAVFLTQAEEIFVTKRVKYAGQPVGLLVAKDKYTAFEARSSVVVTYTNIQKPVVDIRKAVKSSVERGETLVSQVDQVNLAFPCRGLNAQTSQKLMENLKKTRVSKQKLVSEPIKGNTIRVKGEFKTDRQYHFHLETQICICVPKEDGMDVFSSTQHMDNVQAAIGGCLNIPNSSINVKVRRLGGGFGAKISKAAHIATACAIAAHVTNKPVRVAMDLETNMQMIGKRLPYLIRYEADVDEVGKIHKLVADIYCDPGFVANEPTSLYGMICFQSCYQANGWDIIPGVALTDTASNTYCRAPGSAQGVAAVENIMEHIAFILKKDPLEIRQVNFIRKGDPFIGVPGAKLPLDNLLPKMIKELMETSNYLSRKKYVENFNQGNRWKKRGISMIPQRYPNYYPDLRFPTFISVYHVDGTVSVSHGGIEMGQGINTKVAQVVAHALNIPIDTVRIKPSNNLVSPNAGISGASVSSELVCSVSTPKWIVPPFQLFKEAQGDLVSYDVWGVAVSEVEVDVLTGDYKIIRVDLIEDAGQSLSPLVDIGQIEGGFIMGLGWWLTEELVYDQSSGQLLTDNTWNYKPMLPADIPEDLRVTLLRKAPNPYGVLSSKAVGEPPFNLSVSVIFAIRNAIDSARREVGNNVWYQMGINS</sequence>
<gene>
    <name evidence="12" type="ORF">ODALV1_LOCUS14513</name>
</gene>
<dbReference type="EMBL" id="CAXLJM020000046">
    <property type="protein sequence ID" value="CAL8110877.1"/>
    <property type="molecule type" value="Genomic_DNA"/>
</dbReference>
<keyword evidence="13" id="KW-1185">Reference proteome</keyword>
<evidence type="ECO:0000256" key="9">
    <source>
        <dbReference type="ARBA" id="ARBA00023140"/>
    </source>
</evidence>
<evidence type="ECO:0000256" key="7">
    <source>
        <dbReference type="ARBA" id="ARBA00023004"/>
    </source>
</evidence>
<dbReference type="InterPro" id="IPR037165">
    <property type="entry name" value="AldOxase/xan_DH_Mopterin-bd_sf"/>
</dbReference>
<dbReference type="InterPro" id="IPR036884">
    <property type="entry name" value="2Fe-2S-bd_dom_sf"/>
</dbReference>
<proteinExistence type="predicted"/>
<keyword evidence="7" id="KW-0408">Iron</keyword>
<dbReference type="InterPro" id="IPR036683">
    <property type="entry name" value="CO_DH_flav_C_dom_sf"/>
</dbReference>
<dbReference type="SMART" id="SM01092">
    <property type="entry name" value="CO_deh_flav_C"/>
    <property type="match status" value="1"/>
</dbReference>
<keyword evidence="6" id="KW-0560">Oxidoreductase</keyword>
<comment type="subcellular location">
    <subcellularLocation>
        <location evidence="2">Peroxisome</location>
    </subcellularLocation>
</comment>
<dbReference type="Gene3D" id="3.30.43.10">
    <property type="entry name" value="Uridine Diphospho-n-acetylenolpyruvylglucosamine Reductase, domain 2"/>
    <property type="match status" value="1"/>
</dbReference>
<dbReference type="Gene3D" id="3.30.365.10">
    <property type="entry name" value="Aldehyde oxidase/xanthine dehydrogenase, molybdopterin binding domain"/>
    <property type="match status" value="5"/>
</dbReference>
<dbReference type="Gene3D" id="3.30.390.50">
    <property type="entry name" value="CO dehydrogenase flavoprotein, C-terminal domain"/>
    <property type="match status" value="1"/>
</dbReference>
<dbReference type="Gene3D" id="3.30.465.10">
    <property type="match status" value="1"/>
</dbReference>
<dbReference type="Gene3D" id="1.10.150.120">
    <property type="entry name" value="[2Fe-2S]-binding domain"/>
    <property type="match status" value="1"/>
</dbReference>
<evidence type="ECO:0000256" key="3">
    <source>
        <dbReference type="ARBA" id="ARBA00022505"/>
    </source>
</evidence>
<keyword evidence="4" id="KW-0001">2Fe-2S</keyword>
<dbReference type="PIRSF" id="PIRSF000127">
    <property type="entry name" value="Xanthine_DH"/>
    <property type="match status" value="1"/>
</dbReference>
<keyword evidence="5" id="KW-0479">Metal-binding</keyword>
<evidence type="ECO:0000256" key="10">
    <source>
        <dbReference type="ARBA" id="ARBA00034078"/>
    </source>
</evidence>
<dbReference type="PANTHER" id="PTHR11908">
    <property type="entry name" value="XANTHINE DEHYDROGENASE"/>
    <property type="match status" value="1"/>
</dbReference>
<dbReference type="InterPro" id="IPR036318">
    <property type="entry name" value="FAD-bd_PCMH-like_sf"/>
</dbReference>
<evidence type="ECO:0000256" key="2">
    <source>
        <dbReference type="ARBA" id="ARBA00004275"/>
    </source>
</evidence>
<dbReference type="InterPro" id="IPR016167">
    <property type="entry name" value="FAD-bd_PCMH_sub1"/>
</dbReference>
<dbReference type="Proteomes" id="UP001642540">
    <property type="component" value="Unassembled WGS sequence"/>
</dbReference>
<comment type="cofactor">
    <cofactor evidence="10">
        <name>[2Fe-2S] cluster</name>
        <dbReference type="ChEBI" id="CHEBI:190135"/>
    </cofactor>
</comment>
<dbReference type="InterPro" id="IPR036856">
    <property type="entry name" value="Ald_Oxase/Xan_DH_a/b_sf"/>
</dbReference>
<dbReference type="SUPFAM" id="SSF56003">
    <property type="entry name" value="Molybdenum cofactor-binding domain"/>
    <property type="match status" value="1"/>
</dbReference>
<evidence type="ECO:0000256" key="8">
    <source>
        <dbReference type="ARBA" id="ARBA00023014"/>
    </source>
</evidence>
<dbReference type="PROSITE" id="PS51387">
    <property type="entry name" value="FAD_PCMH"/>
    <property type="match status" value="1"/>
</dbReference>
<dbReference type="InterPro" id="IPR016169">
    <property type="entry name" value="FAD-bd_PCMH_sub2"/>
</dbReference>
<dbReference type="InterPro" id="IPR002346">
    <property type="entry name" value="Mopterin_DH_FAD-bd"/>
</dbReference>
<keyword evidence="9" id="KW-0576">Peroxisome</keyword>
<keyword evidence="3" id="KW-0500">Molybdenum</keyword>
<evidence type="ECO:0000313" key="13">
    <source>
        <dbReference type="Proteomes" id="UP001642540"/>
    </source>
</evidence>
<dbReference type="InterPro" id="IPR046867">
    <property type="entry name" value="AldOxase/xan_DH_MoCoBD2"/>
</dbReference>
<dbReference type="SUPFAM" id="SSF54665">
    <property type="entry name" value="CO dehydrogenase molybdoprotein N-domain-like"/>
    <property type="match status" value="1"/>
</dbReference>
<dbReference type="Pfam" id="PF20256">
    <property type="entry name" value="MoCoBD_2"/>
    <property type="match status" value="2"/>
</dbReference>
<dbReference type="SUPFAM" id="SSF56176">
    <property type="entry name" value="FAD-binding/transporter-associated domain-like"/>
    <property type="match status" value="1"/>
</dbReference>
<name>A0ABP1QWB1_9HEXA</name>
<dbReference type="Pfam" id="PF00941">
    <property type="entry name" value="FAD_binding_5"/>
    <property type="match status" value="1"/>
</dbReference>
<comment type="cofactor">
    <cofactor evidence="1">
        <name>Mo-molybdopterin</name>
        <dbReference type="ChEBI" id="CHEBI:71302"/>
    </cofactor>
</comment>
<dbReference type="Gene3D" id="3.90.1170.50">
    <property type="entry name" value="Aldehyde oxidase/xanthine dehydrogenase, a/b hammerhead"/>
    <property type="match status" value="1"/>
</dbReference>
<keyword evidence="8" id="KW-0411">Iron-sulfur</keyword>
<accession>A0ABP1QWB1</accession>
<evidence type="ECO:0000259" key="11">
    <source>
        <dbReference type="PROSITE" id="PS51387"/>
    </source>
</evidence>
<dbReference type="Pfam" id="PF03450">
    <property type="entry name" value="CO_deh_flav_C"/>
    <property type="match status" value="1"/>
</dbReference>
<dbReference type="SMART" id="SM01008">
    <property type="entry name" value="Ald_Xan_dh_C"/>
    <property type="match status" value="1"/>
</dbReference>
<dbReference type="SUPFAM" id="SSF47741">
    <property type="entry name" value="CO dehydrogenase ISP C-domain like"/>
    <property type="match status" value="1"/>
</dbReference>
<dbReference type="Pfam" id="PF01315">
    <property type="entry name" value="Ald_Xan_dh_C"/>
    <property type="match status" value="1"/>
</dbReference>
<dbReference type="InterPro" id="IPR008274">
    <property type="entry name" value="AldOxase/xan_DH_MoCoBD1"/>
</dbReference>
<dbReference type="InterPro" id="IPR005107">
    <property type="entry name" value="CO_DH_flav_C"/>
</dbReference>
<evidence type="ECO:0000313" key="12">
    <source>
        <dbReference type="EMBL" id="CAL8110877.1"/>
    </source>
</evidence>
<evidence type="ECO:0000256" key="4">
    <source>
        <dbReference type="ARBA" id="ARBA00022714"/>
    </source>
</evidence>
<comment type="caution">
    <text evidence="12">The sequence shown here is derived from an EMBL/GenBank/DDBJ whole genome shotgun (WGS) entry which is preliminary data.</text>
</comment>
<feature type="domain" description="FAD-binding PCMH-type" evidence="11">
    <location>
        <begin position="89"/>
        <end position="273"/>
    </location>
</feature>